<comment type="similarity">
    <text evidence="2">Belongs to the NADH:flavin oxidoreductase/NADH oxidase family.</text>
</comment>
<name>A0AAD2A8L1_9LAMI</name>
<feature type="compositionally biased region" description="Basic and acidic residues" evidence="6">
    <location>
        <begin position="235"/>
        <end position="252"/>
    </location>
</feature>
<protein>
    <recommendedName>
        <fullName evidence="7">NADH:flavin oxidoreductase/NADH oxidase N-terminal domain-containing protein</fullName>
    </recommendedName>
</protein>
<dbReference type="Pfam" id="PF00724">
    <property type="entry name" value="Oxidored_FMN"/>
    <property type="match status" value="1"/>
</dbReference>
<gene>
    <name evidence="8" type="ORF">FPE_LOCUS29176</name>
</gene>
<keyword evidence="5" id="KW-0521">NADP</keyword>
<dbReference type="GO" id="GO:0010181">
    <property type="term" value="F:FMN binding"/>
    <property type="evidence" value="ECO:0007669"/>
    <property type="project" value="InterPro"/>
</dbReference>
<comment type="cofactor">
    <cofactor evidence="1">
        <name>FMN</name>
        <dbReference type="ChEBI" id="CHEBI:58210"/>
    </cofactor>
</comment>
<reference evidence="8" key="1">
    <citation type="submission" date="2023-05" db="EMBL/GenBank/DDBJ databases">
        <authorList>
            <person name="Huff M."/>
        </authorList>
    </citation>
    <scope>NUCLEOTIDE SEQUENCE</scope>
</reference>
<dbReference type="EMBL" id="OU503053">
    <property type="protein sequence ID" value="CAI9781746.1"/>
    <property type="molecule type" value="Genomic_DNA"/>
</dbReference>
<proteinExistence type="inferred from homology"/>
<keyword evidence="4" id="KW-0288">FMN</keyword>
<organism evidence="8 9">
    <name type="scientific">Fraxinus pennsylvanica</name>
    <dbReference type="NCBI Taxonomy" id="56036"/>
    <lineage>
        <taxon>Eukaryota</taxon>
        <taxon>Viridiplantae</taxon>
        <taxon>Streptophyta</taxon>
        <taxon>Embryophyta</taxon>
        <taxon>Tracheophyta</taxon>
        <taxon>Spermatophyta</taxon>
        <taxon>Magnoliopsida</taxon>
        <taxon>eudicotyledons</taxon>
        <taxon>Gunneridae</taxon>
        <taxon>Pentapetalae</taxon>
        <taxon>asterids</taxon>
        <taxon>lamiids</taxon>
        <taxon>Lamiales</taxon>
        <taxon>Oleaceae</taxon>
        <taxon>Oleeae</taxon>
        <taxon>Fraxinus</taxon>
    </lineage>
</organism>
<evidence type="ECO:0000259" key="7">
    <source>
        <dbReference type="Pfam" id="PF00724"/>
    </source>
</evidence>
<dbReference type="GO" id="GO:0016491">
    <property type="term" value="F:oxidoreductase activity"/>
    <property type="evidence" value="ECO:0007669"/>
    <property type="project" value="InterPro"/>
</dbReference>
<dbReference type="SUPFAM" id="SSF51395">
    <property type="entry name" value="FMN-linked oxidoreductases"/>
    <property type="match status" value="1"/>
</dbReference>
<dbReference type="Gene3D" id="3.20.20.70">
    <property type="entry name" value="Aldolase class I"/>
    <property type="match status" value="1"/>
</dbReference>
<evidence type="ECO:0000313" key="8">
    <source>
        <dbReference type="EMBL" id="CAI9781746.1"/>
    </source>
</evidence>
<dbReference type="Proteomes" id="UP000834106">
    <property type="component" value="Chromosome 18"/>
</dbReference>
<evidence type="ECO:0000256" key="2">
    <source>
        <dbReference type="ARBA" id="ARBA00005979"/>
    </source>
</evidence>
<evidence type="ECO:0000256" key="4">
    <source>
        <dbReference type="ARBA" id="ARBA00022643"/>
    </source>
</evidence>
<dbReference type="InterPro" id="IPR045247">
    <property type="entry name" value="Oye-like"/>
</dbReference>
<feature type="region of interest" description="Disordered" evidence="6">
    <location>
        <begin position="214"/>
        <end position="252"/>
    </location>
</feature>
<dbReference type="InterPro" id="IPR001155">
    <property type="entry name" value="OxRdtase_FMN_N"/>
</dbReference>
<sequence length="298" mass="32807">MLNGADNEALYRLLPMRIAFKNTSIAAMSLTELWVIKIHLSIIPRQKGIPSSPANACNEVQSEICGQQDHGGKDPWRIRLIGQFLKDRVNDRTKECGGILENRRRFALESVESKSNEIGANSLDKTISSWVLNGAENEAPHRLLPMRIAFKNTSIATDVYNRIMGYQNSPLNYSKTVAIVKKACSTLIASSALVSRKEIPSSSANACNEVQSEIRGQRDHGGEAGQPKLGCGSNKNEERAMKQKKEASPEECNKAIEGLSTVKAKAKQQESQKGAKPILKRMWPMLLAISPALRALLL</sequence>
<evidence type="ECO:0000256" key="3">
    <source>
        <dbReference type="ARBA" id="ARBA00022630"/>
    </source>
</evidence>
<dbReference type="PANTHER" id="PTHR22893:SF91">
    <property type="entry name" value="NADPH DEHYDROGENASE 2-RELATED"/>
    <property type="match status" value="1"/>
</dbReference>
<feature type="domain" description="NADH:flavin oxidoreductase/NADH oxidase N-terminal" evidence="7">
    <location>
        <begin position="80"/>
        <end position="123"/>
    </location>
</feature>
<evidence type="ECO:0000313" key="9">
    <source>
        <dbReference type="Proteomes" id="UP000834106"/>
    </source>
</evidence>
<accession>A0AAD2A8L1</accession>
<keyword evidence="3" id="KW-0285">Flavoprotein</keyword>
<evidence type="ECO:0000256" key="1">
    <source>
        <dbReference type="ARBA" id="ARBA00001917"/>
    </source>
</evidence>
<keyword evidence="9" id="KW-1185">Reference proteome</keyword>
<evidence type="ECO:0000256" key="6">
    <source>
        <dbReference type="SAM" id="MobiDB-lite"/>
    </source>
</evidence>
<dbReference type="PANTHER" id="PTHR22893">
    <property type="entry name" value="NADH OXIDOREDUCTASE-RELATED"/>
    <property type="match status" value="1"/>
</dbReference>
<dbReference type="AlphaFoldDB" id="A0AAD2A8L1"/>
<dbReference type="InterPro" id="IPR013785">
    <property type="entry name" value="Aldolase_TIM"/>
</dbReference>
<evidence type="ECO:0000256" key="5">
    <source>
        <dbReference type="ARBA" id="ARBA00022857"/>
    </source>
</evidence>